<keyword evidence="2 5" id="KW-0812">Transmembrane</keyword>
<comment type="subcellular location">
    <subcellularLocation>
        <location evidence="1">Membrane</location>
        <topology evidence="1">Multi-pass membrane protein</topology>
    </subcellularLocation>
</comment>
<keyword evidence="4 5" id="KW-0472">Membrane</keyword>
<dbReference type="eggNOG" id="KOG4026">
    <property type="taxonomic scope" value="Eukaryota"/>
</dbReference>
<evidence type="ECO:0000256" key="5">
    <source>
        <dbReference type="SAM" id="Phobius"/>
    </source>
</evidence>
<evidence type="ECO:0000313" key="6">
    <source>
        <dbReference type="Ensembl" id="ENSPSIP00000000355.1"/>
    </source>
</evidence>
<evidence type="ECO:0000256" key="1">
    <source>
        <dbReference type="ARBA" id="ARBA00004141"/>
    </source>
</evidence>
<keyword evidence="7" id="KW-1185">Reference proteome</keyword>
<dbReference type="InterPro" id="IPR019372">
    <property type="entry name" value="LHFPL"/>
</dbReference>
<dbReference type="EMBL" id="AGCU01172962">
    <property type="status" value="NOT_ANNOTATED_CDS"/>
    <property type="molecule type" value="Genomic_DNA"/>
</dbReference>
<dbReference type="HOGENOM" id="CLU_2621433_0_0_1"/>
<sequence length="78" mass="8302">MTDTACTGFLISLLSLPAGTCRLGWAYYCMGGGAAAAMLICTWLSCFAGKDPKPVMLVRSIMQSANPYGVELECCLKQ</sequence>
<dbReference type="GO" id="GO:0016020">
    <property type="term" value="C:membrane"/>
    <property type="evidence" value="ECO:0007669"/>
    <property type="project" value="UniProtKB-SubCell"/>
</dbReference>
<protein>
    <submittedName>
        <fullName evidence="6">Uncharacterized protein</fullName>
    </submittedName>
</protein>
<dbReference type="Ensembl" id="ENSPSIT00000000355.1">
    <property type="protein sequence ID" value="ENSPSIP00000000355.1"/>
    <property type="gene ID" value="ENSPSIG00000000355.1"/>
</dbReference>
<keyword evidence="3 5" id="KW-1133">Transmembrane helix</keyword>
<reference evidence="7" key="1">
    <citation type="submission" date="2011-10" db="EMBL/GenBank/DDBJ databases">
        <authorList>
            <consortium name="Soft-shell Turtle Genome Consortium"/>
        </authorList>
    </citation>
    <scope>NUCLEOTIDE SEQUENCE [LARGE SCALE GENOMIC DNA]</scope>
    <source>
        <strain evidence="7">Daiwa-1</strain>
    </source>
</reference>
<evidence type="ECO:0000313" key="7">
    <source>
        <dbReference type="Proteomes" id="UP000007267"/>
    </source>
</evidence>
<reference evidence="6" key="4">
    <citation type="submission" date="2025-09" db="UniProtKB">
        <authorList>
            <consortium name="Ensembl"/>
        </authorList>
    </citation>
    <scope>IDENTIFICATION</scope>
</reference>
<evidence type="ECO:0000256" key="2">
    <source>
        <dbReference type="ARBA" id="ARBA00022692"/>
    </source>
</evidence>
<reference evidence="7" key="2">
    <citation type="journal article" date="2013" name="Nat. Genet.">
        <title>The draft genomes of soft-shell turtle and green sea turtle yield insights into the development and evolution of the turtle-specific body plan.</title>
        <authorList>
            <person name="Wang Z."/>
            <person name="Pascual-Anaya J."/>
            <person name="Zadissa A."/>
            <person name="Li W."/>
            <person name="Niimura Y."/>
            <person name="Huang Z."/>
            <person name="Li C."/>
            <person name="White S."/>
            <person name="Xiong Z."/>
            <person name="Fang D."/>
            <person name="Wang B."/>
            <person name="Ming Y."/>
            <person name="Chen Y."/>
            <person name="Zheng Y."/>
            <person name="Kuraku S."/>
            <person name="Pignatelli M."/>
            <person name="Herrero J."/>
            <person name="Beal K."/>
            <person name="Nozawa M."/>
            <person name="Li Q."/>
            <person name="Wang J."/>
            <person name="Zhang H."/>
            <person name="Yu L."/>
            <person name="Shigenobu S."/>
            <person name="Wang J."/>
            <person name="Liu J."/>
            <person name="Flicek P."/>
            <person name="Searle S."/>
            <person name="Wang J."/>
            <person name="Kuratani S."/>
            <person name="Yin Y."/>
            <person name="Aken B."/>
            <person name="Zhang G."/>
            <person name="Irie N."/>
        </authorList>
    </citation>
    <scope>NUCLEOTIDE SEQUENCE [LARGE SCALE GENOMIC DNA]</scope>
    <source>
        <strain evidence="7">Daiwa-1</strain>
    </source>
</reference>
<accession>K7EX45</accession>
<evidence type="ECO:0000256" key="3">
    <source>
        <dbReference type="ARBA" id="ARBA00022989"/>
    </source>
</evidence>
<evidence type="ECO:0000256" key="4">
    <source>
        <dbReference type="ARBA" id="ARBA00023136"/>
    </source>
</evidence>
<dbReference type="Pfam" id="PF10242">
    <property type="entry name" value="L_HMGIC_fpl"/>
    <property type="match status" value="1"/>
</dbReference>
<organism evidence="6 7">
    <name type="scientific">Pelodiscus sinensis</name>
    <name type="common">Chinese softshell turtle</name>
    <name type="synonym">Trionyx sinensis</name>
    <dbReference type="NCBI Taxonomy" id="13735"/>
    <lineage>
        <taxon>Eukaryota</taxon>
        <taxon>Metazoa</taxon>
        <taxon>Chordata</taxon>
        <taxon>Craniata</taxon>
        <taxon>Vertebrata</taxon>
        <taxon>Euteleostomi</taxon>
        <taxon>Archelosauria</taxon>
        <taxon>Testudinata</taxon>
        <taxon>Testudines</taxon>
        <taxon>Cryptodira</taxon>
        <taxon>Trionychia</taxon>
        <taxon>Trionychidae</taxon>
        <taxon>Pelodiscus</taxon>
    </lineage>
</organism>
<name>K7EX45_PELSI</name>
<proteinExistence type="predicted"/>
<dbReference type="AlphaFoldDB" id="K7EX45"/>
<reference evidence="6" key="3">
    <citation type="submission" date="2025-08" db="UniProtKB">
        <authorList>
            <consortium name="Ensembl"/>
        </authorList>
    </citation>
    <scope>IDENTIFICATION</scope>
</reference>
<dbReference type="Proteomes" id="UP000007267">
    <property type="component" value="Unassembled WGS sequence"/>
</dbReference>
<feature type="transmembrane region" description="Helical" evidence="5">
    <location>
        <begin position="25"/>
        <end position="49"/>
    </location>
</feature>